<accession>A0A2A2LBM0</accession>
<feature type="active site" description="Proton acceptor" evidence="4">
    <location>
        <position position="330"/>
    </location>
</feature>
<evidence type="ECO:0000313" key="6">
    <source>
        <dbReference type="EMBL" id="PAV83599.1"/>
    </source>
</evidence>
<evidence type="ECO:0000256" key="3">
    <source>
        <dbReference type="ARBA" id="ARBA00023315"/>
    </source>
</evidence>
<name>A0A2A2LBM0_9BILA</name>
<dbReference type="InterPro" id="IPR023213">
    <property type="entry name" value="CAT-like_dom_sf"/>
</dbReference>
<dbReference type="GO" id="GO:0007031">
    <property type="term" value="P:peroxisome organization"/>
    <property type="evidence" value="ECO:0007669"/>
    <property type="project" value="InterPro"/>
</dbReference>
<dbReference type="FunFam" id="3.30.559.10:FF:000049">
    <property type="entry name" value="Choline O-acetyltransferase, putative"/>
    <property type="match status" value="1"/>
</dbReference>
<evidence type="ECO:0000259" key="5">
    <source>
        <dbReference type="Pfam" id="PF00755"/>
    </source>
</evidence>
<protein>
    <recommendedName>
        <fullName evidence="5">Choline/carnitine acyltransferase domain-containing protein</fullName>
    </recommendedName>
</protein>
<feature type="domain" description="Choline/carnitine acyltransferase" evidence="5">
    <location>
        <begin position="30"/>
        <end position="594"/>
    </location>
</feature>
<keyword evidence="7" id="KW-1185">Reference proteome</keyword>
<evidence type="ECO:0000256" key="2">
    <source>
        <dbReference type="ARBA" id="ARBA00022679"/>
    </source>
</evidence>
<dbReference type="PANTHER" id="PTHR22589:SF103">
    <property type="entry name" value="CARNITINE O-ACETYL-TRANSFERASE, ISOFORM A-RELATED"/>
    <property type="match status" value="1"/>
</dbReference>
<dbReference type="OrthoDB" id="240216at2759"/>
<dbReference type="GO" id="GO:0004092">
    <property type="term" value="F:carnitine O-acetyltransferase activity"/>
    <property type="evidence" value="ECO:0007669"/>
    <property type="project" value="TreeGrafter"/>
</dbReference>
<dbReference type="STRING" id="2018661.A0A2A2LBM0"/>
<gene>
    <name evidence="6" type="ORF">WR25_14755</name>
</gene>
<evidence type="ECO:0000256" key="1">
    <source>
        <dbReference type="ARBA" id="ARBA00005232"/>
    </source>
</evidence>
<dbReference type="EMBL" id="LIAE01006944">
    <property type="protein sequence ID" value="PAV83599.1"/>
    <property type="molecule type" value="Genomic_DNA"/>
</dbReference>
<keyword evidence="3" id="KW-0012">Acyltransferase</keyword>
<proteinExistence type="inferred from homology"/>
<comment type="similarity">
    <text evidence="1">Belongs to the carnitine/choline acetyltransferase family.</text>
</comment>
<dbReference type="Proteomes" id="UP000218231">
    <property type="component" value="Unassembled WGS sequence"/>
</dbReference>
<comment type="caution">
    <text evidence="6">The sequence shown here is derived from an EMBL/GenBank/DDBJ whole genome shotgun (WGS) entry which is preliminary data.</text>
</comment>
<dbReference type="GO" id="GO:0005778">
    <property type="term" value="C:peroxisomal membrane"/>
    <property type="evidence" value="ECO:0007669"/>
    <property type="project" value="InterPro"/>
</dbReference>
<dbReference type="InterPro" id="IPR006966">
    <property type="entry name" value="Peroxin-3"/>
</dbReference>
<dbReference type="PROSITE" id="PS00440">
    <property type="entry name" value="ACYLTRANSF_C_2"/>
    <property type="match status" value="1"/>
</dbReference>
<evidence type="ECO:0000256" key="4">
    <source>
        <dbReference type="PIRSR" id="PIRSR600542-1"/>
    </source>
</evidence>
<dbReference type="AlphaFoldDB" id="A0A2A2LBM0"/>
<dbReference type="InterPro" id="IPR000542">
    <property type="entry name" value="Carn_acyl_trans"/>
</dbReference>
<dbReference type="Gene3D" id="3.30.559.10">
    <property type="entry name" value="Chloramphenicol acetyltransferase-like domain"/>
    <property type="match status" value="1"/>
</dbReference>
<dbReference type="InterPro" id="IPR042231">
    <property type="entry name" value="Cho/carn_acyl_trans_2"/>
</dbReference>
<organism evidence="6 7">
    <name type="scientific">Diploscapter pachys</name>
    <dbReference type="NCBI Taxonomy" id="2018661"/>
    <lineage>
        <taxon>Eukaryota</taxon>
        <taxon>Metazoa</taxon>
        <taxon>Ecdysozoa</taxon>
        <taxon>Nematoda</taxon>
        <taxon>Chromadorea</taxon>
        <taxon>Rhabditida</taxon>
        <taxon>Rhabditina</taxon>
        <taxon>Rhabditomorpha</taxon>
        <taxon>Rhabditoidea</taxon>
        <taxon>Rhabditidae</taxon>
        <taxon>Diploscapter</taxon>
    </lineage>
</organism>
<dbReference type="InterPro" id="IPR039551">
    <property type="entry name" value="Cho/carn_acyl_trans"/>
</dbReference>
<sequence>MWTNRLIGTAVKHRHLYRLFSQMPASLPNLPVPDPKNTLSRFLDFSQAIQSKHEYAKTAQAVQEFVKNEMPRLQELLEKRAKTMNNWLTPWWLNAAYLAARTPLPIVTSPGVMFPKFEFTDQVDLAARITLSTLRFYNLVRTGTIEPDRMGKEELDMSQYAFMFGTTRVPKKGCDQIRYGVEHAPNAKHIAVLKKGHVFHVPVLDSSGNPISYDNLCNSLRKVISMSEPRNETPVGIVSAGARDKWATIYEKLKADSTNASNLQSVEDALFLVCLDEHTEPPAGYTPQDELCTMTLTGGGSKKNSLNRWFDKTVQYVISTNGYCGMTYEHTPAEGPPVARLMDYVCDQIHSQFDHSDSGAGDIRRLDFTLDNALKKRVQSSIEAFDLESGNVDVIAYTFKRFGKNLPKSVKLSPVSFIQMAFQLAFYRLHHTFPPTYETASLRRFAEGRTENIRSPNTAAAYFIKCMTEGDKPINEVYQAIRNACEQHKKYSVDCMSGRGMDRHLLAWRMLASENSLPTPSICATDAYQALQHFQVSTSQVPTKHFIQMCFGPSHPDCYGICYNPQEEQLHFTISTFKHNFSTSGRKFSKELEKALNDMITTGMSSVVNFVRRNKYKIIVGGIAVGGAVALAEKIWQSSEEANKYSNGHVKEEVNTNTALRNEARRHYVFDTNQRSCDESILTLAVSLVALIKHSTITRLIVTAYGYSLLIVTLKTQISLMARDICNQFETPKSSGWTDYLPKFMSNYLPPTVAQQSTSSSLDDVMNKQIFLQCIQYFTTKGILQLMSRIEDLVKEECAVLNLKDEMPRKSVEELLERVSDQVITGKLSDYVAPMEESNGLTEDKVMQLLHKLKNNIDSEKTTNTVHQLAKFFITTVYKARSSSFSAFRKAAPDFGGFLLSNVDNQPNGFSALRMPLLNGSSSVRSGYV</sequence>
<dbReference type="SUPFAM" id="SSF52777">
    <property type="entry name" value="CoA-dependent acyltransferases"/>
    <property type="match status" value="2"/>
</dbReference>
<reference evidence="6 7" key="1">
    <citation type="journal article" date="2017" name="Curr. Biol.">
        <title>Genome architecture and evolution of a unichromosomal asexual nematode.</title>
        <authorList>
            <person name="Fradin H."/>
            <person name="Zegar C."/>
            <person name="Gutwein M."/>
            <person name="Lucas J."/>
            <person name="Kovtun M."/>
            <person name="Corcoran D."/>
            <person name="Baugh L.R."/>
            <person name="Kiontke K."/>
            <person name="Gunsalus K."/>
            <person name="Fitch D.H."/>
            <person name="Piano F."/>
        </authorList>
    </citation>
    <scope>NUCLEOTIDE SEQUENCE [LARGE SCALE GENOMIC DNA]</scope>
    <source>
        <strain evidence="6">PF1309</strain>
    </source>
</reference>
<dbReference type="Gene3D" id="3.30.559.70">
    <property type="entry name" value="Choline/Carnitine o-acyltransferase, domain 2"/>
    <property type="match status" value="1"/>
</dbReference>
<evidence type="ECO:0000313" key="7">
    <source>
        <dbReference type="Proteomes" id="UP000218231"/>
    </source>
</evidence>
<dbReference type="GO" id="GO:0019254">
    <property type="term" value="P:carnitine metabolic process, CoA-linked"/>
    <property type="evidence" value="ECO:0007669"/>
    <property type="project" value="TreeGrafter"/>
</dbReference>
<dbReference type="Pfam" id="PF04882">
    <property type="entry name" value="Peroxin-3"/>
    <property type="match status" value="1"/>
</dbReference>
<dbReference type="Pfam" id="PF00755">
    <property type="entry name" value="Carn_acyltransf"/>
    <property type="match status" value="1"/>
</dbReference>
<keyword evidence="2" id="KW-0808">Transferase</keyword>
<dbReference type="PANTHER" id="PTHR22589">
    <property type="entry name" value="CARNITINE O-ACYLTRANSFERASE"/>
    <property type="match status" value="1"/>
</dbReference>